<proteinExistence type="predicted"/>
<dbReference type="Proteomes" id="UP000758603">
    <property type="component" value="Unassembled WGS sequence"/>
</dbReference>
<dbReference type="GeneID" id="70136501"/>
<organism evidence="2 3">
    <name type="scientific">Truncatella angustata</name>
    <dbReference type="NCBI Taxonomy" id="152316"/>
    <lineage>
        <taxon>Eukaryota</taxon>
        <taxon>Fungi</taxon>
        <taxon>Dikarya</taxon>
        <taxon>Ascomycota</taxon>
        <taxon>Pezizomycotina</taxon>
        <taxon>Sordariomycetes</taxon>
        <taxon>Xylariomycetidae</taxon>
        <taxon>Amphisphaeriales</taxon>
        <taxon>Sporocadaceae</taxon>
        <taxon>Truncatella</taxon>
    </lineage>
</organism>
<reference evidence="2" key="1">
    <citation type="journal article" date="2021" name="Nat. Commun.">
        <title>Genetic determinants of endophytism in the Arabidopsis root mycobiome.</title>
        <authorList>
            <person name="Mesny F."/>
            <person name="Miyauchi S."/>
            <person name="Thiergart T."/>
            <person name="Pickel B."/>
            <person name="Atanasova L."/>
            <person name="Karlsson M."/>
            <person name="Huettel B."/>
            <person name="Barry K.W."/>
            <person name="Haridas S."/>
            <person name="Chen C."/>
            <person name="Bauer D."/>
            <person name="Andreopoulos W."/>
            <person name="Pangilinan J."/>
            <person name="LaButti K."/>
            <person name="Riley R."/>
            <person name="Lipzen A."/>
            <person name="Clum A."/>
            <person name="Drula E."/>
            <person name="Henrissat B."/>
            <person name="Kohler A."/>
            <person name="Grigoriev I.V."/>
            <person name="Martin F.M."/>
            <person name="Hacquard S."/>
        </authorList>
    </citation>
    <scope>NUCLEOTIDE SEQUENCE</scope>
    <source>
        <strain evidence="2">MPI-SDFR-AT-0073</strain>
    </source>
</reference>
<dbReference type="RefSeq" id="XP_045955827.1">
    <property type="nucleotide sequence ID" value="XM_046107610.1"/>
</dbReference>
<evidence type="ECO:0000313" key="3">
    <source>
        <dbReference type="Proteomes" id="UP000758603"/>
    </source>
</evidence>
<accession>A0A9P8UG18</accession>
<feature type="compositionally biased region" description="Polar residues" evidence="1">
    <location>
        <begin position="244"/>
        <end position="254"/>
    </location>
</feature>
<evidence type="ECO:0000256" key="1">
    <source>
        <dbReference type="SAM" id="MobiDB-lite"/>
    </source>
</evidence>
<gene>
    <name evidence="2" type="ORF">BKA67DRAFT_660348</name>
</gene>
<keyword evidence="3" id="KW-1185">Reference proteome</keyword>
<evidence type="ECO:0000313" key="2">
    <source>
        <dbReference type="EMBL" id="KAH6651549.1"/>
    </source>
</evidence>
<dbReference type="OrthoDB" id="4367324at2759"/>
<name>A0A9P8UG18_9PEZI</name>
<comment type="caution">
    <text evidence="2">The sequence shown here is derived from an EMBL/GenBank/DDBJ whole genome shotgun (WGS) entry which is preliminary data.</text>
</comment>
<dbReference type="AlphaFoldDB" id="A0A9P8UG18"/>
<dbReference type="EMBL" id="JAGPXC010000006">
    <property type="protein sequence ID" value="KAH6651549.1"/>
    <property type="molecule type" value="Genomic_DNA"/>
</dbReference>
<sequence length="414" mass="46984">MEEFTLLDNLTTSRCPPNSDHLFKGTNEQSKYFLRMEELEDWSELSYQNILLAFEPFLLQRSPQFIQPAILSKGDNDPQDETDVLELLEKSTFRAVIDAVNFTISNFGQLVPGPEVIAGWSRETVVLNPFHGEWHGAKARGGKQGIPDWVIFYRQSQGGSSVNFLVIADGNFKQAIPTDAIVLMMGEGKISSNWKYEDFRAKIDLVYGVRKPTKLRGIRGSEYDTQCTYSKSTAHSKSKELPISDSSSKNTSTRTNILRPTDELSTYCMWSSTKYGFLHTEKELMACMVRSLPGVNGSKVPRAGMKVMNIPWEENFRPERLTPELVLYCLLIASLHDRNRSISETFDDKDLVTWNRVPYSELSALGKLVGRPIYRNRLTGVEREIGELKSLKGNKIITEMEAEFPVTVSWPWGL</sequence>
<protein>
    <submittedName>
        <fullName evidence="2">Uncharacterized protein</fullName>
    </submittedName>
</protein>
<feature type="region of interest" description="Disordered" evidence="1">
    <location>
        <begin position="234"/>
        <end position="254"/>
    </location>
</feature>